<dbReference type="PANTHER" id="PTHR34187">
    <property type="entry name" value="FGR18P"/>
    <property type="match status" value="1"/>
</dbReference>
<dbReference type="Proteomes" id="UP000198863">
    <property type="component" value="Unassembled WGS sequence"/>
</dbReference>
<keyword evidence="2" id="KW-1003">Cell membrane</keyword>
<keyword evidence="3 6" id="KW-0812">Transmembrane</keyword>
<evidence type="ECO:0000313" key="9">
    <source>
        <dbReference type="Proteomes" id="UP000198863"/>
    </source>
</evidence>
<protein>
    <submittedName>
        <fullName evidence="8">Putative membrane protein</fullName>
    </submittedName>
</protein>
<dbReference type="EMBL" id="FNCF01000010">
    <property type="protein sequence ID" value="SDH16457.1"/>
    <property type="molecule type" value="Genomic_DNA"/>
</dbReference>
<feature type="domain" description="DUF202" evidence="7">
    <location>
        <begin position="8"/>
        <end position="74"/>
    </location>
</feature>
<keyword evidence="9" id="KW-1185">Reference proteome</keyword>
<dbReference type="PANTHER" id="PTHR34187:SF2">
    <property type="entry name" value="DUF202 DOMAIN-CONTAINING PROTEIN"/>
    <property type="match status" value="1"/>
</dbReference>
<dbReference type="InterPro" id="IPR003807">
    <property type="entry name" value="DUF202"/>
</dbReference>
<evidence type="ECO:0000259" key="7">
    <source>
        <dbReference type="Pfam" id="PF02656"/>
    </source>
</evidence>
<evidence type="ECO:0000256" key="5">
    <source>
        <dbReference type="ARBA" id="ARBA00023136"/>
    </source>
</evidence>
<evidence type="ECO:0000313" key="8">
    <source>
        <dbReference type="EMBL" id="SDH16457.1"/>
    </source>
</evidence>
<organism evidence="8 9">
    <name type="scientific">Klenkia brasiliensis</name>
    <dbReference type="NCBI Taxonomy" id="333142"/>
    <lineage>
        <taxon>Bacteria</taxon>
        <taxon>Bacillati</taxon>
        <taxon>Actinomycetota</taxon>
        <taxon>Actinomycetes</taxon>
        <taxon>Geodermatophilales</taxon>
        <taxon>Geodermatophilaceae</taxon>
        <taxon>Klenkia</taxon>
    </lineage>
</organism>
<name>A0A1G8A6H8_9ACTN</name>
<dbReference type="GO" id="GO:0005886">
    <property type="term" value="C:plasma membrane"/>
    <property type="evidence" value="ECO:0007669"/>
    <property type="project" value="UniProtKB-SubCell"/>
</dbReference>
<proteinExistence type="predicted"/>
<dbReference type="RefSeq" id="WP_207508316.1">
    <property type="nucleotide sequence ID" value="NZ_FNCF01000010.1"/>
</dbReference>
<dbReference type="Pfam" id="PF02656">
    <property type="entry name" value="DUF202"/>
    <property type="match status" value="1"/>
</dbReference>
<evidence type="ECO:0000256" key="3">
    <source>
        <dbReference type="ARBA" id="ARBA00022692"/>
    </source>
</evidence>
<evidence type="ECO:0000256" key="6">
    <source>
        <dbReference type="SAM" id="Phobius"/>
    </source>
</evidence>
<sequence>METEPDYRFTLANERTFLAWLRTALSLLAAGVALDQFVPDLGAPALRTALGVGLGALSVLCAVGGLLRWQRVQRCMRRGEPLPTPRSGVVLAAGLAVVALVLSVLLLLSS</sequence>
<accession>A0A1G8A6H8</accession>
<reference evidence="9" key="1">
    <citation type="submission" date="2016-10" db="EMBL/GenBank/DDBJ databases">
        <authorList>
            <person name="Varghese N."/>
            <person name="Submissions S."/>
        </authorList>
    </citation>
    <scope>NUCLEOTIDE SEQUENCE [LARGE SCALE GENOMIC DNA]</scope>
    <source>
        <strain evidence="9">DSM 44526</strain>
    </source>
</reference>
<comment type="subcellular location">
    <subcellularLocation>
        <location evidence="1">Cell membrane</location>
        <topology evidence="1">Multi-pass membrane protein</topology>
    </subcellularLocation>
</comment>
<feature type="transmembrane region" description="Helical" evidence="6">
    <location>
        <begin position="88"/>
        <end position="108"/>
    </location>
</feature>
<dbReference type="InterPro" id="IPR052053">
    <property type="entry name" value="IM_YidH-like"/>
</dbReference>
<dbReference type="AlphaFoldDB" id="A0A1G8A6H8"/>
<keyword evidence="5 6" id="KW-0472">Membrane</keyword>
<evidence type="ECO:0000256" key="1">
    <source>
        <dbReference type="ARBA" id="ARBA00004651"/>
    </source>
</evidence>
<feature type="transmembrane region" description="Helical" evidence="6">
    <location>
        <begin position="46"/>
        <end position="67"/>
    </location>
</feature>
<gene>
    <name evidence="8" type="ORF">SAMN05660324_0067</name>
</gene>
<keyword evidence="4 6" id="KW-1133">Transmembrane helix</keyword>
<evidence type="ECO:0000256" key="2">
    <source>
        <dbReference type="ARBA" id="ARBA00022475"/>
    </source>
</evidence>
<evidence type="ECO:0000256" key="4">
    <source>
        <dbReference type="ARBA" id="ARBA00022989"/>
    </source>
</evidence>